<dbReference type="Pfam" id="PF13577">
    <property type="entry name" value="SnoaL_4"/>
    <property type="match status" value="1"/>
</dbReference>
<dbReference type="InterPro" id="IPR037401">
    <property type="entry name" value="SnoaL-like"/>
</dbReference>
<proteinExistence type="predicted"/>
<dbReference type="SUPFAM" id="SSF54427">
    <property type="entry name" value="NTF2-like"/>
    <property type="match status" value="1"/>
</dbReference>
<feature type="domain" description="SnoaL-like" evidence="2">
    <location>
        <begin position="25"/>
        <end position="147"/>
    </location>
</feature>
<accession>A0AAE5LGQ6</accession>
<evidence type="ECO:0000313" key="3">
    <source>
        <dbReference type="EMBL" id="NOI79669.1"/>
    </source>
</evidence>
<evidence type="ECO:0000313" key="4">
    <source>
        <dbReference type="Proteomes" id="UP000572722"/>
    </source>
</evidence>
<dbReference type="AlphaFoldDB" id="A0AAE5LGQ6"/>
<evidence type="ECO:0000259" key="2">
    <source>
        <dbReference type="Pfam" id="PF13577"/>
    </source>
</evidence>
<protein>
    <submittedName>
        <fullName evidence="3">Nuclear transport factor 2 family protein</fullName>
    </submittedName>
</protein>
<dbReference type="Gene3D" id="3.10.450.50">
    <property type="match status" value="1"/>
</dbReference>
<comment type="caution">
    <text evidence="3">The sequence shown here is derived from an EMBL/GenBank/DDBJ whole genome shotgun (WGS) entry which is preliminary data.</text>
</comment>
<feature type="chain" id="PRO_5042181913" evidence="1">
    <location>
        <begin position="21"/>
        <end position="183"/>
    </location>
</feature>
<keyword evidence="1" id="KW-0732">Signal</keyword>
<feature type="signal peptide" evidence="1">
    <location>
        <begin position="1"/>
        <end position="20"/>
    </location>
</feature>
<evidence type="ECO:0000256" key="1">
    <source>
        <dbReference type="SAM" id="SignalP"/>
    </source>
</evidence>
<dbReference type="Proteomes" id="UP000572722">
    <property type="component" value="Unassembled WGS sequence"/>
</dbReference>
<gene>
    <name evidence="3" type="ORF">F0237_03255</name>
</gene>
<reference evidence="3 4" key="1">
    <citation type="submission" date="2019-08" db="EMBL/GenBank/DDBJ databases">
        <title>Draft genome sequencing and comparative genomics of hatchery-associated Vibrios.</title>
        <authorList>
            <person name="Kehlet-Delgado H."/>
            <person name="Mueller R.S."/>
        </authorList>
    </citation>
    <scope>NUCLEOTIDE SEQUENCE [LARGE SCALE GENOMIC DNA]</scope>
    <source>
        <strain evidence="3 4">01-65-5-1</strain>
    </source>
</reference>
<sequence length="183" mass="20325">MAMQRLIILILGIFAMTAQANTITRDEAQIKSALNSFSAMADQGAYEYLGRLFAPVVTLDYTSLFGGEVSSTNRRDLMKQWAGFLPGFDTTFHDLDIEKVTISGDKADALADITASHWLGDEGFWQVSGQYEFTLIKAGDSWQIESVKLNRLAEEGSRDILGLAPQRAAENRQQRSELLVKLD</sequence>
<organism evidence="3 4">
    <name type="scientific">Vibrio tubiashii</name>
    <dbReference type="NCBI Taxonomy" id="29498"/>
    <lineage>
        <taxon>Bacteria</taxon>
        <taxon>Pseudomonadati</taxon>
        <taxon>Pseudomonadota</taxon>
        <taxon>Gammaproteobacteria</taxon>
        <taxon>Vibrionales</taxon>
        <taxon>Vibrionaceae</taxon>
        <taxon>Vibrio</taxon>
        <taxon>Vibrio oreintalis group</taxon>
    </lineage>
</organism>
<name>A0AAE5LGQ6_9VIBR</name>
<dbReference type="InterPro" id="IPR032710">
    <property type="entry name" value="NTF2-like_dom_sf"/>
</dbReference>
<dbReference type="EMBL" id="VTXO01000001">
    <property type="protein sequence ID" value="NOI79669.1"/>
    <property type="molecule type" value="Genomic_DNA"/>
</dbReference>